<dbReference type="CDD" id="cd03116">
    <property type="entry name" value="MobB"/>
    <property type="match status" value="1"/>
</dbReference>
<dbReference type="PANTHER" id="PTHR40072">
    <property type="entry name" value="MOLYBDOPTERIN-GUANINE DINUCLEOTIDE BIOSYNTHESIS ADAPTER PROTEIN-RELATED"/>
    <property type="match status" value="1"/>
</dbReference>
<dbReference type="Pfam" id="PF03205">
    <property type="entry name" value="MobB"/>
    <property type="match status" value="1"/>
</dbReference>
<name>A0ABZ2P4Z2_9BRAD</name>
<dbReference type="Gene3D" id="3.40.50.300">
    <property type="entry name" value="P-loop containing nucleotide triphosphate hydrolases"/>
    <property type="match status" value="1"/>
</dbReference>
<dbReference type="InterPro" id="IPR027417">
    <property type="entry name" value="P-loop_NTPase"/>
</dbReference>
<evidence type="ECO:0000259" key="1">
    <source>
        <dbReference type="Pfam" id="PF03205"/>
    </source>
</evidence>
<dbReference type="RefSeq" id="WP_338834485.1">
    <property type="nucleotide sequence ID" value="NZ_CP147711.1"/>
</dbReference>
<gene>
    <name evidence="2" type="primary">mobB</name>
    <name evidence="2" type="ORF">WDK88_11490</name>
</gene>
<sequence>MQIIGVVGSSGSGKTTLIQSLMMHFGALRLEVSTVKHAHHGFDIDRPGKDSFLHRAAGAKEVLVVSDRRWALLHECVNEPKLEELLLKMTPVDLIIIEGYKLSEIPKIEVYRSCLGKARLNVNDQSVFAVVSDDLEASPPAAVFRFNEVELIAKSILLNAESVRTTVRPGTLRTSPGIVGVGS</sequence>
<accession>A0ABZ2P4Z2</accession>
<dbReference type="NCBIfam" id="TIGR00176">
    <property type="entry name" value="mobB"/>
    <property type="match status" value="1"/>
</dbReference>
<dbReference type="InterPro" id="IPR052539">
    <property type="entry name" value="MGD_biosynthesis_adapter"/>
</dbReference>
<dbReference type="PANTHER" id="PTHR40072:SF1">
    <property type="entry name" value="MOLYBDOPTERIN-GUANINE DINUCLEOTIDE BIOSYNTHESIS ADAPTER PROTEIN"/>
    <property type="match status" value="1"/>
</dbReference>
<evidence type="ECO:0000313" key="3">
    <source>
        <dbReference type="Proteomes" id="UP001432046"/>
    </source>
</evidence>
<reference evidence="2" key="2">
    <citation type="submission" date="2024-03" db="EMBL/GenBank/DDBJ databases">
        <authorList>
            <person name="Bromfield E.S.P."/>
            <person name="Cloutier S."/>
        </authorList>
    </citation>
    <scope>NUCLEOTIDE SEQUENCE</scope>
    <source>
        <strain evidence="2">5S5</strain>
    </source>
</reference>
<protein>
    <submittedName>
        <fullName evidence="2">Molybdopterin-guanine dinucleotide biosynthesis protein B</fullName>
    </submittedName>
</protein>
<proteinExistence type="predicted"/>
<feature type="domain" description="Molybdopterin-guanine dinucleotide biosynthesis protein B (MobB)" evidence="1">
    <location>
        <begin position="3"/>
        <end position="133"/>
    </location>
</feature>
<evidence type="ECO:0000313" key="2">
    <source>
        <dbReference type="EMBL" id="WXC82157.1"/>
    </source>
</evidence>
<dbReference type="InterPro" id="IPR004435">
    <property type="entry name" value="MobB_dom"/>
</dbReference>
<dbReference type="Proteomes" id="UP001432046">
    <property type="component" value="Chromosome"/>
</dbReference>
<dbReference type="EMBL" id="CP147711">
    <property type="protein sequence ID" value="WXC82157.1"/>
    <property type="molecule type" value="Genomic_DNA"/>
</dbReference>
<keyword evidence="3" id="KW-1185">Reference proteome</keyword>
<reference evidence="2" key="1">
    <citation type="journal article" date="2021" name="Int. J. Syst. Evol. Microbiol.">
        <title>Bradyrhizobium septentrionale sp. nov. (sv. septentrionale) and Bradyrhizobium quebecense sp. nov. (sv. septentrionale) associated with legumes native to Canada possess rearranged symbiosis genes and numerous insertion sequences.</title>
        <authorList>
            <person name="Bromfield E.S.P."/>
            <person name="Cloutier S."/>
        </authorList>
    </citation>
    <scope>NUCLEOTIDE SEQUENCE</scope>
    <source>
        <strain evidence="2">5S5</strain>
    </source>
</reference>
<organism evidence="2 3">
    <name type="scientific">Bradyrhizobium septentrionale</name>
    <dbReference type="NCBI Taxonomy" id="1404411"/>
    <lineage>
        <taxon>Bacteria</taxon>
        <taxon>Pseudomonadati</taxon>
        <taxon>Pseudomonadota</taxon>
        <taxon>Alphaproteobacteria</taxon>
        <taxon>Hyphomicrobiales</taxon>
        <taxon>Nitrobacteraceae</taxon>
        <taxon>Bradyrhizobium</taxon>
    </lineage>
</organism>
<dbReference type="SUPFAM" id="SSF52540">
    <property type="entry name" value="P-loop containing nucleoside triphosphate hydrolases"/>
    <property type="match status" value="1"/>
</dbReference>